<organism evidence="1 2">
    <name type="scientific">Pectobacterium fontis</name>
    <dbReference type="NCBI Taxonomy" id="2558042"/>
    <lineage>
        <taxon>Bacteria</taxon>
        <taxon>Pseudomonadati</taxon>
        <taxon>Pseudomonadota</taxon>
        <taxon>Gammaproteobacteria</taxon>
        <taxon>Enterobacterales</taxon>
        <taxon>Pectobacteriaceae</taxon>
        <taxon>Pectobacterium</taxon>
    </lineage>
</organism>
<name>A0A7V8L3P4_9GAMM</name>
<dbReference type="SUPFAM" id="SSF53271">
    <property type="entry name" value="PRTase-like"/>
    <property type="match status" value="2"/>
</dbReference>
<dbReference type="InterPro" id="IPR029057">
    <property type="entry name" value="PRTase-like"/>
</dbReference>
<dbReference type="Proteomes" id="UP000053038">
    <property type="component" value="Unassembled WGS sequence"/>
</dbReference>
<dbReference type="RefSeq" id="WP_039354065.1">
    <property type="nucleotide sequence ID" value="NZ_JSXC01000076.1"/>
</dbReference>
<dbReference type="AlphaFoldDB" id="A0A7V8L3P4"/>
<proteinExistence type="predicted"/>
<evidence type="ECO:0008006" key="3">
    <source>
        <dbReference type="Google" id="ProtNLM"/>
    </source>
</evidence>
<dbReference type="CDD" id="cd06223">
    <property type="entry name" value="PRTases_typeI"/>
    <property type="match status" value="1"/>
</dbReference>
<keyword evidence="2" id="KW-1185">Reference proteome</keyword>
<evidence type="ECO:0000313" key="1">
    <source>
        <dbReference type="EMBL" id="KHN49236.1"/>
    </source>
</evidence>
<gene>
    <name evidence="1" type="ORF">OI69_18520</name>
</gene>
<dbReference type="InterPro" id="IPR000836">
    <property type="entry name" value="PRTase_dom"/>
</dbReference>
<evidence type="ECO:0000313" key="2">
    <source>
        <dbReference type="Proteomes" id="UP000053038"/>
    </source>
</evidence>
<dbReference type="Gene3D" id="3.40.50.2020">
    <property type="match status" value="1"/>
</dbReference>
<reference evidence="1 2" key="1">
    <citation type="submission" date="2014-10" db="EMBL/GenBank/DDBJ databases">
        <title>Genome sequence of Pectobacterium carotovorum M022.</title>
        <authorList>
            <person name="Chan K.-G."/>
            <person name="Tan W.-S."/>
        </authorList>
    </citation>
    <scope>NUCLEOTIDE SEQUENCE [LARGE SCALE GENOMIC DNA]</scope>
    <source>
        <strain evidence="1 2">M022</strain>
    </source>
</reference>
<protein>
    <recommendedName>
        <fullName evidence="3">Phosphoribosyltransferase domain-containing protein</fullName>
    </recommendedName>
</protein>
<accession>A0A7V8L3P4</accession>
<dbReference type="OrthoDB" id="8479203at2"/>
<sequence>MGIDITENGVVSFNPNHEKFVSTSVSSNPKLKNISLKGYRGNLLVYSVFARMKSNDNRDGNPLIYAMKGLSGYSITFREIVKFKNNFRDIMGKIINHNGFDCDVILVIPSSSSVVKIFARLVSFITGKQVVYNYFEKCTIDDVLINFNMKIVSKKDEDTITGIIYTLTKLDGKKHFTLKHVRNNVRHYFQPLKVRGGYNLNGKKILLVDDVLSTGTTFMNAHKLISNSAQKIIAISFLSDLSNY</sequence>
<dbReference type="EMBL" id="JSXC01000076">
    <property type="protein sequence ID" value="KHN49236.1"/>
    <property type="molecule type" value="Genomic_DNA"/>
</dbReference>
<comment type="caution">
    <text evidence="1">The sequence shown here is derived from an EMBL/GenBank/DDBJ whole genome shotgun (WGS) entry which is preliminary data.</text>
</comment>